<dbReference type="NCBIfam" id="NF041635">
    <property type="entry name" value="STM3941_fam"/>
    <property type="match status" value="1"/>
</dbReference>
<keyword evidence="1" id="KW-0472">Membrane</keyword>
<dbReference type="AlphaFoldDB" id="A0A1H2CSM8"/>
<dbReference type="EMBL" id="LT629758">
    <property type="protein sequence ID" value="SDT73046.1"/>
    <property type="molecule type" value="Genomic_DNA"/>
</dbReference>
<accession>A0A1H2CSM8</accession>
<gene>
    <name evidence="2" type="ORF">SAMN04489716_6558</name>
</gene>
<dbReference type="Proteomes" id="UP000198688">
    <property type="component" value="Chromosome I"/>
</dbReference>
<evidence type="ECO:0000256" key="1">
    <source>
        <dbReference type="SAM" id="Phobius"/>
    </source>
</evidence>
<reference evidence="2 3" key="1">
    <citation type="submission" date="2016-10" db="EMBL/GenBank/DDBJ databases">
        <authorList>
            <person name="de Groot N.N."/>
        </authorList>
    </citation>
    <scope>NUCLEOTIDE SEQUENCE [LARGE SCALE GENOMIC DNA]</scope>
    <source>
        <strain evidence="2 3">DSM 43941</strain>
    </source>
</reference>
<feature type="transmembrane region" description="Helical" evidence="1">
    <location>
        <begin position="35"/>
        <end position="54"/>
    </location>
</feature>
<evidence type="ECO:0000313" key="2">
    <source>
        <dbReference type="EMBL" id="SDT73046.1"/>
    </source>
</evidence>
<organism evidence="2 3">
    <name type="scientific">Actinoplanes derwentensis</name>
    <dbReference type="NCBI Taxonomy" id="113562"/>
    <lineage>
        <taxon>Bacteria</taxon>
        <taxon>Bacillati</taxon>
        <taxon>Actinomycetota</taxon>
        <taxon>Actinomycetes</taxon>
        <taxon>Micromonosporales</taxon>
        <taxon>Micromonosporaceae</taxon>
        <taxon>Actinoplanes</taxon>
    </lineage>
</organism>
<proteinExistence type="predicted"/>
<dbReference type="InterPro" id="IPR048136">
    <property type="entry name" value="STM3941-like"/>
</dbReference>
<keyword evidence="1" id="KW-1133">Transmembrane helix</keyword>
<keyword evidence="1" id="KW-0812">Transmembrane</keyword>
<name>A0A1H2CSM8_9ACTN</name>
<sequence>MVVYRSLPKTAGLLLLAFVLVGASGWMISAGGLFQQVVGVVGVLFFGFGVFILGRQLLRREPVIEVNSAGMRDVRLSKQVVPWTVVRGVRQVNLQKQRFVALDLEPTFERGYLAGASRVMQRINQGAGWAGVHVSTSALAVSFDQLYDTILREWQAVALGDDPVGGAGGR</sequence>
<evidence type="ECO:0000313" key="3">
    <source>
        <dbReference type="Proteomes" id="UP000198688"/>
    </source>
</evidence>
<evidence type="ECO:0008006" key="4">
    <source>
        <dbReference type="Google" id="ProtNLM"/>
    </source>
</evidence>
<protein>
    <recommendedName>
        <fullName evidence="4">PH domain-containing protein</fullName>
    </recommendedName>
</protein>
<keyword evidence="3" id="KW-1185">Reference proteome</keyword>